<comment type="caution">
    <text evidence="1">The sequence shown here is derived from an EMBL/GenBank/DDBJ whole genome shotgun (WGS) entry which is preliminary data.</text>
</comment>
<organism evidence="1 2">
    <name type="scientific">Fasciola gigantica</name>
    <name type="common">Giant liver fluke</name>
    <dbReference type="NCBI Taxonomy" id="46835"/>
    <lineage>
        <taxon>Eukaryota</taxon>
        <taxon>Metazoa</taxon>
        <taxon>Spiralia</taxon>
        <taxon>Lophotrochozoa</taxon>
        <taxon>Platyhelminthes</taxon>
        <taxon>Trematoda</taxon>
        <taxon>Digenea</taxon>
        <taxon>Plagiorchiida</taxon>
        <taxon>Echinostomata</taxon>
        <taxon>Echinostomatoidea</taxon>
        <taxon>Fasciolidae</taxon>
        <taxon>Fasciola</taxon>
    </lineage>
</organism>
<dbReference type="AlphaFoldDB" id="A0A504YWH9"/>
<dbReference type="EMBL" id="SUNJ01002696">
    <property type="protein sequence ID" value="TPP65773.1"/>
    <property type="molecule type" value="Genomic_DNA"/>
</dbReference>
<sequence length="55" mass="6252">MRTASNPHEQLTCSRHLKDIQFGSIGNKRVELLIVTNTPVTHWVQDLPARTSTRP</sequence>
<gene>
    <name evidence="1" type="ORF">FGIG_04987</name>
</gene>
<reference evidence="1 2" key="1">
    <citation type="submission" date="2019-04" db="EMBL/GenBank/DDBJ databases">
        <title>Annotation for the trematode Fasciola gigantica.</title>
        <authorList>
            <person name="Choi Y.-J."/>
        </authorList>
    </citation>
    <scope>NUCLEOTIDE SEQUENCE [LARGE SCALE GENOMIC DNA]</scope>
    <source>
        <strain evidence="1">Uganda_cow_1</strain>
    </source>
</reference>
<protein>
    <submittedName>
        <fullName evidence="1">Uncharacterized protein</fullName>
    </submittedName>
</protein>
<evidence type="ECO:0000313" key="1">
    <source>
        <dbReference type="EMBL" id="TPP65773.1"/>
    </source>
</evidence>
<accession>A0A504YWH9</accession>
<evidence type="ECO:0000313" key="2">
    <source>
        <dbReference type="Proteomes" id="UP000316759"/>
    </source>
</evidence>
<keyword evidence="2" id="KW-1185">Reference proteome</keyword>
<name>A0A504YWH9_FASGI</name>
<proteinExistence type="predicted"/>
<dbReference type="Proteomes" id="UP000316759">
    <property type="component" value="Unassembled WGS sequence"/>
</dbReference>